<feature type="transmembrane region" description="Helical" evidence="1">
    <location>
        <begin position="46"/>
        <end position="62"/>
    </location>
</feature>
<evidence type="ECO:0000313" key="3">
    <source>
        <dbReference type="Proteomes" id="UP000606600"/>
    </source>
</evidence>
<keyword evidence="1" id="KW-0812">Transmembrane</keyword>
<keyword evidence="1" id="KW-1133">Transmembrane helix</keyword>
<organism evidence="2 3">
    <name type="scientific">Mucilaginibacter pankratovii</name>
    <dbReference type="NCBI Taxonomy" id="2772110"/>
    <lineage>
        <taxon>Bacteria</taxon>
        <taxon>Pseudomonadati</taxon>
        <taxon>Bacteroidota</taxon>
        <taxon>Sphingobacteriia</taxon>
        <taxon>Sphingobacteriales</taxon>
        <taxon>Sphingobacteriaceae</taxon>
        <taxon>Mucilaginibacter</taxon>
    </lineage>
</organism>
<protein>
    <recommendedName>
        <fullName evidence="4">DoxX-like protein</fullName>
    </recommendedName>
</protein>
<keyword evidence="1" id="KW-0472">Membrane</keyword>
<evidence type="ECO:0000313" key="2">
    <source>
        <dbReference type="EMBL" id="MBD1363930.1"/>
    </source>
</evidence>
<accession>A0ABR7WNN6</accession>
<feature type="transmembrane region" description="Helical" evidence="1">
    <location>
        <begin position="93"/>
        <end position="110"/>
    </location>
</feature>
<reference evidence="2 3" key="1">
    <citation type="submission" date="2020-09" db="EMBL/GenBank/DDBJ databases">
        <title>Novel species of Mucilaginibacter isolated from a glacier on the Tibetan Plateau.</title>
        <authorList>
            <person name="Liu Q."/>
            <person name="Xin Y.-H."/>
        </authorList>
    </citation>
    <scope>NUCLEOTIDE SEQUENCE [LARGE SCALE GENOMIC DNA]</scope>
    <source>
        <strain evidence="2 3">ZT4R22</strain>
    </source>
</reference>
<evidence type="ECO:0000256" key="1">
    <source>
        <dbReference type="SAM" id="Phobius"/>
    </source>
</evidence>
<sequence>MTLLKILILLLFPFCVAGEGHSGGFFGVLEGALIWQLVTRGNEQGLLILLILIPQVLGILAITKSHNRLMMVIALYFSLIVTIATYISREAGVFLAGNLAFLTVVGIYIVKSIPDTRTNELMNH</sequence>
<name>A0ABR7WNN6_9SPHI</name>
<dbReference type="Proteomes" id="UP000606600">
    <property type="component" value="Unassembled WGS sequence"/>
</dbReference>
<evidence type="ECO:0008006" key="4">
    <source>
        <dbReference type="Google" id="ProtNLM"/>
    </source>
</evidence>
<gene>
    <name evidence="2" type="ORF">IDJ77_08930</name>
</gene>
<proteinExistence type="predicted"/>
<comment type="caution">
    <text evidence="2">The sequence shown here is derived from an EMBL/GenBank/DDBJ whole genome shotgun (WGS) entry which is preliminary data.</text>
</comment>
<dbReference type="RefSeq" id="WP_191188604.1">
    <property type="nucleotide sequence ID" value="NZ_JACWMY010000004.1"/>
</dbReference>
<feature type="transmembrane region" description="Helical" evidence="1">
    <location>
        <begin position="69"/>
        <end position="87"/>
    </location>
</feature>
<dbReference type="EMBL" id="JACWMY010000004">
    <property type="protein sequence ID" value="MBD1363930.1"/>
    <property type="molecule type" value="Genomic_DNA"/>
</dbReference>
<keyword evidence="3" id="KW-1185">Reference proteome</keyword>